<dbReference type="PANTHER" id="PTHR33487:SF1">
    <property type="entry name" value="CILIA- AND FLAGELLA-ASSOCIATED PROTEIN 54"/>
    <property type="match status" value="1"/>
</dbReference>
<organism evidence="1 2">
    <name type="scientific">Candidula unifasciata</name>
    <dbReference type="NCBI Taxonomy" id="100452"/>
    <lineage>
        <taxon>Eukaryota</taxon>
        <taxon>Metazoa</taxon>
        <taxon>Spiralia</taxon>
        <taxon>Lophotrochozoa</taxon>
        <taxon>Mollusca</taxon>
        <taxon>Gastropoda</taxon>
        <taxon>Heterobranchia</taxon>
        <taxon>Euthyneura</taxon>
        <taxon>Panpulmonata</taxon>
        <taxon>Eupulmonata</taxon>
        <taxon>Stylommatophora</taxon>
        <taxon>Helicina</taxon>
        <taxon>Helicoidea</taxon>
        <taxon>Geomitridae</taxon>
        <taxon>Candidula</taxon>
    </lineage>
</organism>
<feature type="non-terminal residue" evidence="1">
    <location>
        <position position="1"/>
    </location>
</feature>
<feature type="non-terminal residue" evidence="1">
    <location>
        <position position="853"/>
    </location>
</feature>
<protein>
    <submittedName>
        <fullName evidence="1">Uncharacterized protein</fullName>
    </submittedName>
</protein>
<accession>A0A8S3ZTT2</accession>
<dbReference type="OrthoDB" id="2104158at2759"/>
<sequence length="853" mass="95878">TQNSAVNIGDFNELCNQCQKNSLSKALLFAQRAVLLGTEQGQKNEQQKLLEDAVNLIQRVQMEEKKILLSSIDTTKPVVKRQVPPPPLLVCRTDTFMVFKPAPFEPESGEKVAWYRIFARSVSQMNVKVRLTDNSFPGTGDEVPSSHCVMKVESLEPDKRYVFAVAAYTADGKLIGDHIGETTKSFLASHPLPVLMTWACVCQMAYQSGCYSISNQAFHVLWDYFVTKPNTSCDASYITSPKKDFRISLLRLNKEVVSLSSPILLRLLLAGIFINSDIAVKEGQLFCDVVCEKGQCERLLVAIELACWLNEANLVLQAVVQIYGLLAPILYHKLAVTSVVQLLHRCHLVLKEIPQDLIHKRQSSVSHSLRHMIACSTYYVAKVLKTRGQYDIATGTVEIGRYLLGADTAEERGAISEDLRESSGNDSDLLGNEDSKLVHAHISCLPSAIAFKEVEKFKSRPNYMELLVRVSQKGLAEGLADQVLQWSDDGIKWQTKRAFETIGNFTFMNKYQTAMSITGNDPKKFAAAMVEYKKDGKGNKIEKAAASKSTEKKRQKYKPLRVTTSMSDIAQQQQEEAELKALDILNLHLVDLYKARLNRWKWRQMVASDMPWRSQVNIIQGLCHLNLLLMKIRNRETIIGSSVYRTSYLDHEWFTLETVGVMVAGWIGGPSKSLPGLDTDNRLEDLEFHQARLHERMLEKQTTSLIEYAAAEVTEQVVPVVISKAPEIEETPRTARSDKSHVLAETKHETDLLTAGATMKILTNMFSCFRRAVVLAHRGKHWTLLQNASRTMWNCTHTVLLHACAVDHSSGDHGLLTVDLLQSILWQPFYAASDCLLDMMVVLQDSLEKQASR</sequence>
<dbReference type="AlphaFoldDB" id="A0A8S3ZTT2"/>
<reference evidence="1" key="1">
    <citation type="submission" date="2021-04" db="EMBL/GenBank/DDBJ databases">
        <authorList>
            <consortium name="Molecular Ecology Group"/>
        </authorList>
    </citation>
    <scope>NUCLEOTIDE SEQUENCE</scope>
</reference>
<dbReference type="GO" id="GO:0060271">
    <property type="term" value="P:cilium assembly"/>
    <property type="evidence" value="ECO:0007669"/>
    <property type="project" value="TreeGrafter"/>
</dbReference>
<evidence type="ECO:0000313" key="1">
    <source>
        <dbReference type="EMBL" id="CAG5130606.1"/>
    </source>
</evidence>
<keyword evidence="2" id="KW-1185">Reference proteome</keyword>
<dbReference type="SUPFAM" id="SSF49265">
    <property type="entry name" value="Fibronectin type III"/>
    <property type="match status" value="1"/>
</dbReference>
<name>A0A8S3ZTT2_9EUPU</name>
<dbReference type="InterPro" id="IPR036116">
    <property type="entry name" value="FN3_sf"/>
</dbReference>
<comment type="caution">
    <text evidence="1">The sequence shown here is derived from an EMBL/GenBank/DDBJ whole genome shotgun (WGS) entry which is preliminary data.</text>
</comment>
<evidence type="ECO:0000313" key="2">
    <source>
        <dbReference type="Proteomes" id="UP000678393"/>
    </source>
</evidence>
<gene>
    <name evidence="1" type="ORF">CUNI_LOCUS16164</name>
</gene>
<dbReference type="EMBL" id="CAJHNH020004135">
    <property type="protein sequence ID" value="CAG5130606.1"/>
    <property type="molecule type" value="Genomic_DNA"/>
</dbReference>
<dbReference type="PANTHER" id="PTHR33487">
    <property type="entry name" value="CILIA- AND FLAGELLA-ASSOCIATED PROTEIN 54"/>
    <property type="match status" value="1"/>
</dbReference>
<dbReference type="Proteomes" id="UP000678393">
    <property type="component" value="Unassembled WGS sequence"/>
</dbReference>
<proteinExistence type="predicted"/>